<dbReference type="GO" id="GO:0008654">
    <property type="term" value="P:phospholipid biosynthetic process"/>
    <property type="evidence" value="ECO:0007669"/>
    <property type="project" value="UniProtKB-KW"/>
</dbReference>
<evidence type="ECO:0000313" key="10">
    <source>
        <dbReference type="Proteomes" id="UP000595053"/>
    </source>
</evidence>
<proteinExistence type="inferred from homology"/>
<dbReference type="InterPro" id="IPR016064">
    <property type="entry name" value="NAD/diacylglycerol_kinase_sf"/>
</dbReference>
<organism evidence="9 10">
    <name type="scientific">Trueperella pecoris</name>
    <dbReference type="NCBI Taxonomy" id="2733571"/>
    <lineage>
        <taxon>Bacteria</taxon>
        <taxon>Bacillati</taxon>
        <taxon>Actinomycetota</taxon>
        <taxon>Actinomycetes</taxon>
        <taxon>Actinomycetales</taxon>
        <taxon>Actinomycetaceae</taxon>
        <taxon>Trueperella</taxon>
    </lineage>
</organism>
<accession>A0A7M1QZD7</accession>
<dbReference type="PROSITE" id="PS50146">
    <property type="entry name" value="DAGK"/>
    <property type="match status" value="1"/>
</dbReference>
<dbReference type="SUPFAM" id="SSF111331">
    <property type="entry name" value="NAD kinase/diacylglycerol kinase-like"/>
    <property type="match status" value="1"/>
</dbReference>
<evidence type="ECO:0000256" key="7">
    <source>
        <dbReference type="ARBA" id="ARBA00023209"/>
    </source>
</evidence>
<evidence type="ECO:0000256" key="6">
    <source>
        <dbReference type="ARBA" id="ARBA00022840"/>
    </source>
</evidence>
<dbReference type="PANTHER" id="PTHR12358">
    <property type="entry name" value="SPHINGOSINE KINASE"/>
    <property type="match status" value="1"/>
</dbReference>
<keyword evidence="6" id="KW-0067">ATP-binding</keyword>
<dbReference type="SMART" id="SM00046">
    <property type="entry name" value="DAGKc"/>
    <property type="match status" value="1"/>
</dbReference>
<dbReference type="GO" id="GO:0016301">
    <property type="term" value="F:kinase activity"/>
    <property type="evidence" value="ECO:0007669"/>
    <property type="project" value="UniProtKB-KW"/>
</dbReference>
<keyword evidence="4" id="KW-0547">Nucleotide-binding</keyword>
<dbReference type="InterPro" id="IPR050187">
    <property type="entry name" value="Lipid_Phosphate_FormReg"/>
</dbReference>
<name>A0A7M1QZD7_9ACTO</name>
<dbReference type="Gene3D" id="2.60.200.40">
    <property type="match status" value="1"/>
</dbReference>
<dbReference type="PANTHER" id="PTHR12358:SF54">
    <property type="entry name" value="SPHINGOSINE KINASE RELATED PROTEIN"/>
    <property type="match status" value="1"/>
</dbReference>
<keyword evidence="3" id="KW-0808">Transferase</keyword>
<keyword evidence="10" id="KW-1185">Reference proteome</keyword>
<keyword evidence="8" id="KW-1208">Phospholipid metabolism</keyword>
<keyword evidence="7" id="KW-0443">Lipid metabolism</keyword>
<evidence type="ECO:0000313" key="9">
    <source>
        <dbReference type="EMBL" id="QOR46537.1"/>
    </source>
</evidence>
<dbReference type="InterPro" id="IPR045540">
    <property type="entry name" value="YegS/DAGK_C"/>
</dbReference>
<protein>
    <submittedName>
        <fullName evidence="9">Diacylglycerol kinase family lipid kinase</fullName>
    </submittedName>
</protein>
<accession>A0A8A5U152</accession>
<dbReference type="RefSeq" id="WP_193327563.1">
    <property type="nucleotide sequence ID" value="NZ_CP053291.1"/>
</dbReference>
<gene>
    <name evidence="9" type="ORF">INS88_04940</name>
</gene>
<comment type="similarity">
    <text evidence="2">Belongs to the diacylglycerol/lipid kinase family.</text>
</comment>
<evidence type="ECO:0000256" key="3">
    <source>
        <dbReference type="ARBA" id="ARBA00022679"/>
    </source>
</evidence>
<dbReference type="Pfam" id="PF19279">
    <property type="entry name" value="YegS_C"/>
    <property type="match status" value="1"/>
</dbReference>
<evidence type="ECO:0000256" key="1">
    <source>
        <dbReference type="ARBA" id="ARBA00001946"/>
    </source>
</evidence>
<dbReference type="EMBL" id="CP063213">
    <property type="protein sequence ID" value="QOR46537.1"/>
    <property type="molecule type" value="Genomic_DNA"/>
</dbReference>
<evidence type="ECO:0000256" key="2">
    <source>
        <dbReference type="ARBA" id="ARBA00005983"/>
    </source>
</evidence>
<sequence length="303" mass="32618">MRVALALNPSSGKGRSDSYRSALREVLLKYPVDMVWLPVGTREQAFVAMHEASHSGKIDALIIVGGDGFIHNAVNAVGDSRIALGIVAAGSGNDIAREFGLPIHNIHDSVHQIAASLLTRRYRDVDVMEISWHQGSQRALAIVSVGIDADTNVRTNHMTWPKGNLRYVRALPGAIGAYEPYGVRVSMGGHTHAGAMTLLSIANTRYFGGGFCVSPGALPDDGLLDVVLTPGLGMGSIAHLLTRLVFYRHLRDPRVHLYRTSEIRIDPAPELGGPLPMIMADGEEICRAPATVRVLPGALRLVM</sequence>
<dbReference type="Pfam" id="PF00781">
    <property type="entry name" value="DAGK_cat"/>
    <property type="match status" value="1"/>
</dbReference>
<evidence type="ECO:0000256" key="5">
    <source>
        <dbReference type="ARBA" id="ARBA00022777"/>
    </source>
</evidence>
<dbReference type="Proteomes" id="UP000595053">
    <property type="component" value="Chromosome"/>
</dbReference>
<reference evidence="9 10" key="1">
    <citation type="submission" date="2020-10" db="EMBL/GenBank/DDBJ databases">
        <title>Trueperella pecoris sp. nov. isolated from bovine and porcine specimens.</title>
        <authorList>
            <person name="Schoenecker L."/>
            <person name="Schnydrig P."/>
            <person name="Brodard I."/>
            <person name="Thomann A."/>
            <person name="Hemphill A."/>
            <person name="Rodriguez-Campos S."/>
            <person name="Perreten V."/>
            <person name="Jores J."/>
            <person name="Kittl S."/>
        </authorList>
    </citation>
    <scope>NUCLEOTIDE SEQUENCE [LARGE SCALE GENOMIC DNA]</scope>
    <source>
        <strain evidence="9 10">15A0121</strain>
    </source>
</reference>
<keyword evidence="7" id="KW-0594">Phospholipid biosynthesis</keyword>
<dbReference type="InterPro" id="IPR017438">
    <property type="entry name" value="ATP-NAD_kinase_N"/>
</dbReference>
<dbReference type="Gene3D" id="3.40.50.10330">
    <property type="entry name" value="Probable inorganic polyphosphate/atp-NAD kinase, domain 1"/>
    <property type="match status" value="1"/>
</dbReference>
<keyword evidence="5 9" id="KW-0418">Kinase</keyword>
<dbReference type="GO" id="GO:0005524">
    <property type="term" value="F:ATP binding"/>
    <property type="evidence" value="ECO:0007669"/>
    <property type="project" value="UniProtKB-KW"/>
</dbReference>
<keyword evidence="7" id="KW-0444">Lipid biosynthesis</keyword>
<evidence type="ECO:0000256" key="4">
    <source>
        <dbReference type="ARBA" id="ARBA00022741"/>
    </source>
</evidence>
<comment type="cofactor">
    <cofactor evidence="1">
        <name>Mg(2+)</name>
        <dbReference type="ChEBI" id="CHEBI:18420"/>
    </cofactor>
</comment>
<evidence type="ECO:0000256" key="8">
    <source>
        <dbReference type="ARBA" id="ARBA00023264"/>
    </source>
</evidence>
<dbReference type="InterPro" id="IPR001206">
    <property type="entry name" value="Diacylglycerol_kinase_cat_dom"/>
</dbReference>
<dbReference type="AlphaFoldDB" id="A0A7M1QZD7"/>